<reference evidence="3 4" key="2">
    <citation type="journal article" date="2017" name="Genome Biol.">
        <title>New reference genome sequences of hot pepper reveal the massive evolution of plant disease-resistance genes by retroduplication.</title>
        <authorList>
            <person name="Kim S."/>
            <person name="Park J."/>
            <person name="Yeom S.I."/>
            <person name="Kim Y.M."/>
            <person name="Seo E."/>
            <person name="Kim K.T."/>
            <person name="Kim M.S."/>
            <person name="Lee J.M."/>
            <person name="Cheong K."/>
            <person name="Shin H.S."/>
            <person name="Kim S.B."/>
            <person name="Han K."/>
            <person name="Lee J."/>
            <person name="Park M."/>
            <person name="Lee H.A."/>
            <person name="Lee H.Y."/>
            <person name="Lee Y."/>
            <person name="Oh S."/>
            <person name="Lee J.H."/>
            <person name="Choi E."/>
            <person name="Choi E."/>
            <person name="Lee S.E."/>
            <person name="Jeon J."/>
            <person name="Kim H."/>
            <person name="Choi G."/>
            <person name="Song H."/>
            <person name="Lee J."/>
            <person name="Lee S.C."/>
            <person name="Kwon J.K."/>
            <person name="Lee H.Y."/>
            <person name="Koo N."/>
            <person name="Hong Y."/>
            <person name="Kim R.W."/>
            <person name="Kang W.H."/>
            <person name="Huh J.H."/>
            <person name="Kang B.C."/>
            <person name="Yang T.J."/>
            <person name="Lee Y.H."/>
            <person name="Bennetzen J.L."/>
            <person name="Choi D."/>
        </authorList>
    </citation>
    <scope>NUCLEOTIDE SEQUENCE [LARGE SCALE GENOMIC DNA]</scope>
    <source>
        <strain evidence="4">cv. CM334</strain>
    </source>
</reference>
<dbReference type="Gene3D" id="3.30.420.10">
    <property type="entry name" value="Ribonuclease H-like superfamily/Ribonuclease H"/>
    <property type="match status" value="1"/>
</dbReference>
<dbReference type="SMART" id="SM00474">
    <property type="entry name" value="35EXOc"/>
    <property type="match status" value="1"/>
</dbReference>
<dbReference type="GO" id="GO:0008298">
    <property type="term" value="P:intracellular mRNA localization"/>
    <property type="evidence" value="ECO:0000318"/>
    <property type="project" value="GO_Central"/>
</dbReference>
<dbReference type="Proteomes" id="UP000222542">
    <property type="component" value="Unassembled WGS sequence"/>
</dbReference>
<dbReference type="OMA" id="MLQHTSI"/>
<evidence type="ECO:0000313" key="3">
    <source>
        <dbReference type="EMBL" id="PHT88946.1"/>
    </source>
</evidence>
<organism evidence="3 4">
    <name type="scientific">Capsicum annuum</name>
    <name type="common">Capsicum pepper</name>
    <dbReference type="NCBI Taxonomy" id="4072"/>
    <lineage>
        <taxon>Eukaryota</taxon>
        <taxon>Viridiplantae</taxon>
        <taxon>Streptophyta</taxon>
        <taxon>Embryophyta</taxon>
        <taxon>Tracheophyta</taxon>
        <taxon>Spermatophyta</taxon>
        <taxon>Magnoliopsida</taxon>
        <taxon>eudicotyledons</taxon>
        <taxon>Gunneridae</taxon>
        <taxon>Pentapetalae</taxon>
        <taxon>asterids</taxon>
        <taxon>lamiids</taxon>
        <taxon>Solanales</taxon>
        <taxon>Solanaceae</taxon>
        <taxon>Solanoideae</taxon>
        <taxon>Capsiceae</taxon>
        <taxon>Capsicum</taxon>
    </lineage>
</organism>
<dbReference type="Gramene" id="PHT88946">
    <property type="protein sequence ID" value="PHT88946"/>
    <property type="gene ID" value="T459_11052"/>
</dbReference>
<keyword evidence="1" id="KW-0812">Transmembrane</keyword>
<proteinExistence type="predicted"/>
<evidence type="ECO:0000259" key="2">
    <source>
        <dbReference type="SMART" id="SM00474"/>
    </source>
</evidence>
<dbReference type="CDD" id="cd06148">
    <property type="entry name" value="Egl_like_exo"/>
    <property type="match status" value="1"/>
</dbReference>
<keyword evidence="1" id="KW-1133">Transmembrane helix</keyword>
<dbReference type="GO" id="GO:0008408">
    <property type="term" value="F:3'-5' exonuclease activity"/>
    <property type="evidence" value="ECO:0007669"/>
    <property type="project" value="InterPro"/>
</dbReference>
<dbReference type="PANTHER" id="PTHR46814">
    <property type="entry name" value="EGALITARIAN, ISOFORM B"/>
    <property type="match status" value="1"/>
</dbReference>
<dbReference type="PANTHER" id="PTHR46814:SF4">
    <property type="entry name" value="3'-5' EXONUCLEASE DOMAIN-CONTAINING PROTEIN"/>
    <property type="match status" value="1"/>
</dbReference>
<dbReference type="STRING" id="4072.A0A2G3A3X8"/>
<protein>
    <recommendedName>
        <fullName evidence="2">3'-5' exonuclease domain-containing protein</fullName>
    </recommendedName>
</protein>
<accession>A0A2G3A3X8</accession>
<dbReference type="GO" id="GO:0006139">
    <property type="term" value="P:nucleobase-containing compound metabolic process"/>
    <property type="evidence" value="ECO:0007669"/>
    <property type="project" value="InterPro"/>
</dbReference>
<comment type="caution">
    <text evidence="3">The sequence shown here is derived from an EMBL/GenBank/DDBJ whole genome shotgun (WGS) entry which is preliminary data.</text>
</comment>
<keyword evidence="4" id="KW-1185">Reference proteome</keyword>
<dbReference type="Pfam" id="PF01612">
    <property type="entry name" value="DNA_pol_A_exo1"/>
    <property type="match status" value="1"/>
</dbReference>
<feature type="transmembrane region" description="Helical" evidence="1">
    <location>
        <begin position="328"/>
        <end position="348"/>
    </location>
</feature>
<evidence type="ECO:0000256" key="1">
    <source>
        <dbReference type="SAM" id="Phobius"/>
    </source>
</evidence>
<dbReference type="EMBL" id="AYRZ02000003">
    <property type="protein sequence ID" value="PHT88946.1"/>
    <property type="molecule type" value="Genomic_DNA"/>
</dbReference>
<dbReference type="AlphaFoldDB" id="A0A2G3A3X8"/>
<keyword evidence="1" id="KW-0472">Membrane</keyword>
<dbReference type="InterPro" id="IPR002562">
    <property type="entry name" value="3'-5'_exonuclease_dom"/>
</dbReference>
<dbReference type="GO" id="GO:0003729">
    <property type="term" value="F:mRNA binding"/>
    <property type="evidence" value="ECO:0000318"/>
    <property type="project" value="GO_Central"/>
</dbReference>
<name>A0A2G3A3X8_CAPAN</name>
<reference evidence="3 4" key="1">
    <citation type="journal article" date="2014" name="Nat. Genet.">
        <title>Genome sequence of the hot pepper provides insights into the evolution of pungency in Capsicum species.</title>
        <authorList>
            <person name="Kim S."/>
            <person name="Park M."/>
            <person name="Yeom S.I."/>
            <person name="Kim Y.M."/>
            <person name="Lee J.M."/>
            <person name="Lee H.A."/>
            <person name="Seo E."/>
            <person name="Choi J."/>
            <person name="Cheong K."/>
            <person name="Kim K.T."/>
            <person name="Jung K."/>
            <person name="Lee G.W."/>
            <person name="Oh S.K."/>
            <person name="Bae C."/>
            <person name="Kim S.B."/>
            <person name="Lee H.Y."/>
            <person name="Kim S.Y."/>
            <person name="Kim M.S."/>
            <person name="Kang B.C."/>
            <person name="Jo Y.D."/>
            <person name="Yang H.B."/>
            <person name="Jeong H.J."/>
            <person name="Kang W.H."/>
            <person name="Kwon J.K."/>
            <person name="Shin C."/>
            <person name="Lim J.Y."/>
            <person name="Park J.H."/>
            <person name="Huh J.H."/>
            <person name="Kim J.S."/>
            <person name="Kim B.D."/>
            <person name="Cohen O."/>
            <person name="Paran I."/>
            <person name="Suh M.C."/>
            <person name="Lee S.B."/>
            <person name="Kim Y.K."/>
            <person name="Shin Y."/>
            <person name="Noh S.J."/>
            <person name="Park J."/>
            <person name="Seo Y.S."/>
            <person name="Kwon S.Y."/>
            <person name="Kim H.A."/>
            <person name="Park J.M."/>
            <person name="Kim H.J."/>
            <person name="Choi S.B."/>
            <person name="Bosland P.W."/>
            <person name="Reeves G."/>
            <person name="Jo S.H."/>
            <person name="Lee B.W."/>
            <person name="Cho H.T."/>
            <person name="Choi H.S."/>
            <person name="Lee M.S."/>
            <person name="Yu Y."/>
            <person name="Do Choi Y."/>
            <person name="Park B.S."/>
            <person name="van Deynze A."/>
            <person name="Ashrafi H."/>
            <person name="Hill T."/>
            <person name="Kim W.T."/>
            <person name="Pai H.S."/>
            <person name="Ahn H.K."/>
            <person name="Yeam I."/>
            <person name="Giovannoni J.J."/>
            <person name="Rose J.K."/>
            <person name="Sorensen I."/>
            <person name="Lee S.J."/>
            <person name="Kim R.W."/>
            <person name="Choi I.Y."/>
            <person name="Choi B.S."/>
            <person name="Lim J.S."/>
            <person name="Lee Y.H."/>
            <person name="Choi D."/>
        </authorList>
    </citation>
    <scope>NUCLEOTIDE SEQUENCE [LARGE SCALE GENOMIC DNA]</scope>
    <source>
        <strain evidence="4">cv. CM334</strain>
    </source>
</reference>
<sequence>MALASSLHQTYIPLPSSNSGDRHADDEVVLKPVPIYIISHESQLPDPFLYPSPKNELVVGLDCDGVDLGRYGALCIVQLAFPDAIYLVDAIHGGKELINACKPALESIFITKVILDCKRDSEALYYQFGIKLHNVMDTQIAYYLIEEQMGKKSAPDGHISFVRLLGDPRYCGISYVEKKEIRSLLKEDPQFWAYRPLSDLMVRAAADDVRFLPYVFHKMMEKLSEQSLWRLAVRGSLCCRCFCISDNELIGQQFRLFQGRNRNRWIKGSARQGFHHWTPEAGKESRSHVEGPDVVTCEITLFAAPGSQSFYIYNTRLTQAKQTRVKPISLLLLTFILIFHAILSHIGWGC</sequence>
<dbReference type="InterPro" id="IPR036397">
    <property type="entry name" value="RNaseH_sf"/>
</dbReference>
<dbReference type="SUPFAM" id="SSF53098">
    <property type="entry name" value="Ribonuclease H-like"/>
    <property type="match status" value="1"/>
</dbReference>
<dbReference type="InterPro" id="IPR012337">
    <property type="entry name" value="RNaseH-like_sf"/>
</dbReference>
<feature type="domain" description="3'-5' exonuclease" evidence="2">
    <location>
        <begin position="35"/>
        <end position="224"/>
    </location>
</feature>
<gene>
    <name evidence="3" type="ORF">T459_11052</name>
</gene>
<evidence type="ECO:0000313" key="4">
    <source>
        <dbReference type="Proteomes" id="UP000222542"/>
    </source>
</evidence>